<dbReference type="EC" id="3.1.1.1" evidence="5"/>
<dbReference type="Proteomes" id="UP000504612">
    <property type="component" value="Unplaced"/>
</dbReference>
<protein>
    <recommendedName>
        <fullName evidence="2">Esterase OVCA2</fullName>
        <ecNumber evidence="5">3.1.1.1</ecNumber>
    </recommendedName>
    <alternativeName>
        <fullName evidence="8">OVCA2 serine hydrolase domain-containing protein</fullName>
    </alternativeName>
</protein>
<evidence type="ECO:0000256" key="6">
    <source>
        <dbReference type="ARBA" id="ARBA00051142"/>
    </source>
</evidence>
<dbReference type="GO" id="GO:0005634">
    <property type="term" value="C:nucleus"/>
    <property type="evidence" value="ECO:0007669"/>
    <property type="project" value="TreeGrafter"/>
</dbReference>
<keyword evidence="11" id="KW-1185">Reference proteome</keyword>
<dbReference type="FunFam" id="3.40.50.1820:FF:000073">
    <property type="entry name" value="esterase OVCA2 isoform X6"/>
    <property type="match status" value="1"/>
</dbReference>
<dbReference type="SUPFAM" id="SSF53474">
    <property type="entry name" value="alpha/beta-Hydrolases"/>
    <property type="match status" value="1"/>
</dbReference>
<keyword evidence="3" id="KW-0719">Serine esterase</keyword>
<name>A0A6J1VZM6_9SAUR</name>
<dbReference type="Pfam" id="PF03959">
    <property type="entry name" value="FSH1"/>
    <property type="match status" value="1"/>
</dbReference>
<dbReference type="PANTHER" id="PTHR48070">
    <property type="entry name" value="ESTERASE OVCA2"/>
    <property type="match status" value="1"/>
</dbReference>
<dbReference type="GeneID" id="113427756"/>
<evidence type="ECO:0000256" key="7">
    <source>
        <dbReference type="ARBA" id="ARBA00093420"/>
    </source>
</evidence>
<comment type="similarity">
    <text evidence="1">Belongs to the LovG family.</text>
</comment>
<dbReference type="GO" id="GO:0032526">
    <property type="term" value="P:response to retinoic acid"/>
    <property type="evidence" value="ECO:0007669"/>
    <property type="project" value="TreeGrafter"/>
</dbReference>
<dbReference type="PANTHER" id="PTHR48070:SF6">
    <property type="entry name" value="ESTERASE OVCA2"/>
    <property type="match status" value="1"/>
</dbReference>
<dbReference type="CTD" id="124641"/>
<evidence type="ECO:0000256" key="1">
    <source>
        <dbReference type="ARBA" id="ARBA00005863"/>
    </source>
</evidence>
<dbReference type="InterPro" id="IPR029058">
    <property type="entry name" value="AB_hydrolase_fold"/>
</dbReference>
<feature type="domain" description="Serine hydrolase" evidence="10">
    <location>
        <begin position="11"/>
        <end position="197"/>
    </location>
</feature>
<comment type="function">
    <text evidence="7">Exhibits ester hydrolase activity with a strong preference for long-chain alkyl ester substrates and high selectivity against a variety of short, branched, and substituted esters. Is able to hydrolyze ester bonds within a wide range of p-nitrophenyl derivatives (C2-C14) in vitro, with a strong preference toward substrates of &gt;8 carbons.</text>
</comment>
<feature type="compositionally biased region" description="Low complexity" evidence="9">
    <location>
        <begin position="69"/>
        <end position="78"/>
    </location>
</feature>
<feature type="compositionally biased region" description="Basic and acidic residues" evidence="9">
    <location>
        <begin position="257"/>
        <end position="266"/>
    </location>
</feature>
<dbReference type="AlphaFoldDB" id="A0A6J1VZM6"/>
<evidence type="ECO:0000256" key="9">
    <source>
        <dbReference type="SAM" id="MobiDB-lite"/>
    </source>
</evidence>
<evidence type="ECO:0000256" key="5">
    <source>
        <dbReference type="ARBA" id="ARBA00039155"/>
    </source>
</evidence>
<dbReference type="Gene3D" id="3.40.50.1820">
    <property type="entry name" value="alpha/beta hydrolase"/>
    <property type="match status" value="1"/>
</dbReference>
<dbReference type="InterPro" id="IPR050593">
    <property type="entry name" value="LovG"/>
</dbReference>
<dbReference type="GO" id="GO:0005737">
    <property type="term" value="C:cytoplasm"/>
    <property type="evidence" value="ECO:0007669"/>
    <property type="project" value="TreeGrafter"/>
</dbReference>
<comment type="catalytic activity">
    <reaction evidence="6">
        <text>a carboxylic ester + H2O = an alcohol + a carboxylate + H(+)</text>
        <dbReference type="Rhea" id="RHEA:21164"/>
        <dbReference type="ChEBI" id="CHEBI:15377"/>
        <dbReference type="ChEBI" id="CHEBI:15378"/>
        <dbReference type="ChEBI" id="CHEBI:29067"/>
        <dbReference type="ChEBI" id="CHEBI:30879"/>
        <dbReference type="ChEBI" id="CHEBI:33308"/>
        <dbReference type="EC" id="3.1.1.1"/>
    </reaction>
</comment>
<evidence type="ECO:0000313" key="11">
    <source>
        <dbReference type="Proteomes" id="UP000504612"/>
    </source>
</evidence>
<accession>A0A6J1VZM6</accession>
<evidence type="ECO:0000256" key="8">
    <source>
        <dbReference type="ARBA" id="ARBA00093679"/>
    </source>
</evidence>
<evidence type="ECO:0000256" key="2">
    <source>
        <dbReference type="ARBA" id="ARBA00021974"/>
    </source>
</evidence>
<feature type="compositionally biased region" description="Low complexity" evidence="9">
    <location>
        <begin position="224"/>
        <end position="234"/>
    </location>
</feature>
<evidence type="ECO:0000313" key="12">
    <source>
        <dbReference type="RefSeq" id="XP_026546073.1"/>
    </source>
</evidence>
<organism evidence="11 12">
    <name type="scientific">Notechis scutatus</name>
    <name type="common">mainland tiger snake</name>
    <dbReference type="NCBI Taxonomy" id="8663"/>
    <lineage>
        <taxon>Eukaryota</taxon>
        <taxon>Metazoa</taxon>
        <taxon>Chordata</taxon>
        <taxon>Craniata</taxon>
        <taxon>Vertebrata</taxon>
        <taxon>Euteleostomi</taxon>
        <taxon>Lepidosauria</taxon>
        <taxon>Squamata</taxon>
        <taxon>Bifurcata</taxon>
        <taxon>Unidentata</taxon>
        <taxon>Episquamata</taxon>
        <taxon>Toxicofera</taxon>
        <taxon>Serpentes</taxon>
        <taxon>Colubroidea</taxon>
        <taxon>Elapidae</taxon>
        <taxon>Hydrophiinae</taxon>
        <taxon>Notechis</taxon>
    </lineage>
</organism>
<reference evidence="12" key="1">
    <citation type="submission" date="2025-08" db="UniProtKB">
        <authorList>
            <consortium name="RefSeq"/>
        </authorList>
    </citation>
    <scope>IDENTIFICATION</scope>
</reference>
<dbReference type="RefSeq" id="XP_026546073.1">
    <property type="nucleotide sequence ID" value="XM_026690288.1"/>
</dbReference>
<dbReference type="InterPro" id="IPR005645">
    <property type="entry name" value="FSH-like_dom"/>
</dbReference>
<feature type="region of interest" description="Disordered" evidence="9">
    <location>
        <begin position="50"/>
        <end position="78"/>
    </location>
</feature>
<feature type="compositionally biased region" description="Low complexity" evidence="9">
    <location>
        <begin position="241"/>
        <end position="250"/>
    </location>
</feature>
<keyword evidence="4" id="KW-0378">Hydrolase</keyword>
<dbReference type="KEGG" id="nss:113427756"/>
<sequence>MAAAPPPRGRELRLLCLHGYGQNAERFRARTGALRKALRGRAQLLYLDAPHRLPPAEGEPEREGGAGPRGWWPESEAGPEPGEALRAVAAALAALGPVDGLLGFSQGAALAGLLCALRERGDGRFPFRFALLVAGFPVAEAAAAAGPLRVPSLHVYGEADRVIPAAESRALAERFAQPALLAHAGGHFVPAAAAQRAAYLGFLRRFEGSAEDELGPPRSPPAAPRASDSRSAASLRGCGEGPASGQAAAAAGGGKARPGDPRDTDRGSPPSAP</sequence>
<proteinExistence type="inferred from homology"/>
<evidence type="ECO:0000259" key="10">
    <source>
        <dbReference type="Pfam" id="PF03959"/>
    </source>
</evidence>
<feature type="region of interest" description="Disordered" evidence="9">
    <location>
        <begin position="210"/>
        <end position="273"/>
    </location>
</feature>
<evidence type="ECO:0000256" key="4">
    <source>
        <dbReference type="ARBA" id="ARBA00022801"/>
    </source>
</evidence>
<gene>
    <name evidence="12" type="primary">OVCA2</name>
</gene>
<evidence type="ECO:0000256" key="3">
    <source>
        <dbReference type="ARBA" id="ARBA00022487"/>
    </source>
</evidence>
<dbReference type="GO" id="GO:0106435">
    <property type="term" value="F:carboxylesterase activity"/>
    <property type="evidence" value="ECO:0007669"/>
    <property type="project" value="UniProtKB-EC"/>
</dbReference>